<evidence type="ECO:0000313" key="2">
    <source>
        <dbReference type="Proteomes" id="UP000785613"/>
    </source>
</evidence>
<reference evidence="1 2" key="1">
    <citation type="submission" date="2019-09" db="EMBL/GenBank/DDBJ databases">
        <title>Taxonomy of Antarctic Massilia spp.: description of Massilia rubra sp. nov., Massilia aquatica sp. nov., Massilia mucilaginosa sp. nov., Massilia frigida sp. nov. isolated from streams, lakes and regoliths.</title>
        <authorList>
            <person name="Holochova P."/>
            <person name="Sedlacek I."/>
            <person name="Kralova S."/>
            <person name="Maslanova I."/>
            <person name="Busse H.-J."/>
            <person name="Stankova E."/>
            <person name="Vrbovska V."/>
            <person name="Kovarovic V."/>
            <person name="Bartak M."/>
            <person name="Svec P."/>
            <person name="Pantucek R."/>
        </authorList>
    </citation>
    <scope>NUCLEOTIDE SEQUENCE [LARGE SCALE GENOMIC DNA]</scope>
    <source>
        <strain evidence="1 2">CCM 8692</strain>
    </source>
</reference>
<protein>
    <recommendedName>
        <fullName evidence="3">DUF4351 domain-containing protein</fullName>
    </recommendedName>
</protein>
<evidence type="ECO:0008006" key="3">
    <source>
        <dbReference type="Google" id="ProtNLM"/>
    </source>
</evidence>
<dbReference type="EMBL" id="VUYU01000001">
    <property type="protein sequence ID" value="NHZ32115.1"/>
    <property type="molecule type" value="Genomic_DNA"/>
</dbReference>
<evidence type="ECO:0000313" key="1">
    <source>
        <dbReference type="EMBL" id="NHZ32115.1"/>
    </source>
</evidence>
<accession>A0ABX0LI43</accession>
<comment type="caution">
    <text evidence="1">The sequence shown here is derived from an EMBL/GenBank/DDBJ whole genome shotgun (WGS) entry which is preliminary data.</text>
</comment>
<organism evidence="1 2">
    <name type="scientific">Massilia rubra</name>
    <dbReference type="NCBI Taxonomy" id="2607910"/>
    <lineage>
        <taxon>Bacteria</taxon>
        <taxon>Pseudomonadati</taxon>
        <taxon>Pseudomonadota</taxon>
        <taxon>Betaproteobacteria</taxon>
        <taxon>Burkholderiales</taxon>
        <taxon>Oxalobacteraceae</taxon>
        <taxon>Telluria group</taxon>
        <taxon>Massilia</taxon>
    </lineage>
</organism>
<dbReference type="PANTHER" id="PTHR35586">
    <property type="entry name" value="SLL1691 PROTEIN"/>
    <property type="match status" value="1"/>
</dbReference>
<dbReference type="RefSeq" id="WP_167220664.1">
    <property type="nucleotide sequence ID" value="NZ_VUYU01000001.1"/>
</dbReference>
<name>A0ABX0LI43_9BURK</name>
<proteinExistence type="predicted"/>
<gene>
    <name evidence="1" type="ORF">F0185_00690</name>
</gene>
<dbReference type="Proteomes" id="UP000785613">
    <property type="component" value="Unassembled WGS sequence"/>
</dbReference>
<dbReference type="PANTHER" id="PTHR35586:SF1">
    <property type="entry name" value="SLL1691 PROTEIN"/>
    <property type="match status" value="1"/>
</dbReference>
<sequence>MELSSASEVKNTILPALITWFNDVPQTSLVRSVEVWIECMAKRRGEPASFTFDSAEEITDMGRKYATWAEEFEDIGFQKGSEKGKAEGRAEGRAEGQLSALRGVLTHLLHKRFGDLPEAAVQRIAAATQADLEQWCQRSLDAPGLDAVFHSEAASA</sequence>
<keyword evidence="2" id="KW-1185">Reference proteome</keyword>